<evidence type="ECO:0000256" key="2">
    <source>
        <dbReference type="HAMAP-Rule" id="MF_00460"/>
    </source>
</evidence>
<gene>
    <name evidence="3" type="ORF">AB835_04210</name>
</gene>
<dbReference type="NCBIfam" id="NF002490">
    <property type="entry name" value="PRK01777.1"/>
    <property type="match status" value="1"/>
</dbReference>
<dbReference type="PANTHER" id="PTHR37483:SF1">
    <property type="entry name" value="UPF0125 PROTEIN RATB"/>
    <property type="match status" value="1"/>
</dbReference>
<evidence type="ECO:0000256" key="1">
    <source>
        <dbReference type="ARBA" id="ARBA00010645"/>
    </source>
</evidence>
<dbReference type="EMBL" id="MDLC01000010">
    <property type="protein sequence ID" value="ODS24373.1"/>
    <property type="molecule type" value="Genomic_DNA"/>
</dbReference>
<proteinExistence type="inferred from homology"/>
<dbReference type="InterPro" id="IPR037021">
    <property type="entry name" value="RnfH_sf"/>
</dbReference>
<accession>A0A1D2QS62</accession>
<evidence type="ECO:0000313" key="3">
    <source>
        <dbReference type="EMBL" id="ODS24373.1"/>
    </source>
</evidence>
<organism evidence="3 4">
    <name type="scientific">Candidatus Endobugula sertula</name>
    <name type="common">Bugula neritina bacterial symbiont</name>
    <dbReference type="NCBI Taxonomy" id="62101"/>
    <lineage>
        <taxon>Bacteria</taxon>
        <taxon>Pseudomonadati</taxon>
        <taxon>Pseudomonadota</taxon>
        <taxon>Gammaproteobacteria</taxon>
        <taxon>Cellvibrionales</taxon>
        <taxon>Cellvibrionaceae</taxon>
        <taxon>Candidatus Endobugula</taxon>
    </lineage>
</organism>
<dbReference type="Proteomes" id="UP000242502">
    <property type="component" value="Unassembled WGS sequence"/>
</dbReference>
<dbReference type="Pfam" id="PF03658">
    <property type="entry name" value="Ub-RnfH"/>
    <property type="match status" value="1"/>
</dbReference>
<dbReference type="SUPFAM" id="SSF54285">
    <property type="entry name" value="MoaD/ThiS"/>
    <property type="match status" value="1"/>
</dbReference>
<dbReference type="InterPro" id="IPR005346">
    <property type="entry name" value="RnfH"/>
</dbReference>
<comment type="similarity">
    <text evidence="1 2">Belongs to the UPF0125 (RnfH) family.</text>
</comment>
<comment type="caution">
    <text evidence="3">The sequence shown here is derived from an EMBL/GenBank/DDBJ whole genome shotgun (WGS) entry which is preliminary data.</text>
</comment>
<evidence type="ECO:0000313" key="4">
    <source>
        <dbReference type="Proteomes" id="UP000242502"/>
    </source>
</evidence>
<dbReference type="InterPro" id="IPR016155">
    <property type="entry name" value="Mopterin_synth/thiamin_S_b"/>
</dbReference>
<dbReference type="AlphaFoldDB" id="A0A1D2QS62"/>
<dbReference type="STRING" id="62101.AB835_04210"/>
<dbReference type="HAMAP" id="MF_00460">
    <property type="entry name" value="UPF0125_RnfH"/>
    <property type="match status" value="1"/>
</dbReference>
<sequence>MPNSEMIDVEVAYALPEKQKIYGLSVKQGSTALDAARCSRLCHDFADVNLDEAKMGIFGQTIKQPSQYVLQAGDRVEVYRPLIADPKAARRKRAEKVANS</sequence>
<dbReference type="PANTHER" id="PTHR37483">
    <property type="entry name" value="UPF0125 PROTEIN RATB"/>
    <property type="match status" value="1"/>
</dbReference>
<reference evidence="3 4" key="1">
    <citation type="journal article" date="2016" name="Appl. Environ. Microbiol.">
        <title>Lack of Overt Genome Reduction in the Bryostatin-Producing Bryozoan Symbiont "Candidatus Endobugula sertula".</title>
        <authorList>
            <person name="Miller I.J."/>
            <person name="Vanee N."/>
            <person name="Fong S.S."/>
            <person name="Lim-Fong G.E."/>
            <person name="Kwan J.C."/>
        </authorList>
    </citation>
    <scope>NUCLEOTIDE SEQUENCE [LARGE SCALE GENOMIC DNA]</scope>
    <source>
        <strain evidence="3">AB1-4</strain>
    </source>
</reference>
<name>A0A1D2QS62_9GAMM</name>
<dbReference type="Gene3D" id="3.10.20.280">
    <property type="entry name" value="RnfH-like"/>
    <property type="match status" value="1"/>
</dbReference>
<protein>
    <recommendedName>
        <fullName evidence="2">UPF0125 protein AB835_04210</fullName>
    </recommendedName>
</protein>